<keyword evidence="3" id="KW-1185">Reference proteome</keyword>
<evidence type="ECO:0000313" key="2">
    <source>
        <dbReference type="EMBL" id="KAK7075514.1"/>
    </source>
</evidence>
<feature type="compositionally biased region" description="Basic residues" evidence="1">
    <location>
        <begin position="58"/>
        <end position="72"/>
    </location>
</feature>
<accession>A0AAN8XBI1</accession>
<sequence>MSPYPFDLKVLLCNTFSVQSRLIRSKYKAKVDHPSLALALDPRKTWEAFILNSERQKTIRRRKNRRRNRKLPMPKEGPAGPPGPRGPPGPPGQDGGTLSTQEMEEYIRDYIRDYLDAHNDTRRLNEVVENRSAEVSKRGRVRVAFSATLPQSPTIKPSELTIIDSFTITFSPGLVSRRVVAENGGFAVTKNGLYQVAASLVLHPKGMSNTALIPKNEISVYICVNNCNKNNRVLEWAGSIGEGTVTAVLTGHIMVSRGDALFIAIDNTS</sequence>
<evidence type="ECO:0000256" key="1">
    <source>
        <dbReference type="SAM" id="MobiDB-lite"/>
    </source>
</evidence>
<name>A0AAN8XBI1_HALRR</name>
<feature type="region of interest" description="Disordered" evidence="1">
    <location>
        <begin position="57"/>
        <end position="98"/>
    </location>
</feature>
<dbReference type="AlphaFoldDB" id="A0AAN8XBI1"/>
<feature type="non-terminal residue" evidence="2">
    <location>
        <position position="269"/>
    </location>
</feature>
<organism evidence="2 3">
    <name type="scientific">Halocaridina rubra</name>
    <name type="common">Hawaiian red shrimp</name>
    <dbReference type="NCBI Taxonomy" id="373956"/>
    <lineage>
        <taxon>Eukaryota</taxon>
        <taxon>Metazoa</taxon>
        <taxon>Ecdysozoa</taxon>
        <taxon>Arthropoda</taxon>
        <taxon>Crustacea</taxon>
        <taxon>Multicrustacea</taxon>
        <taxon>Malacostraca</taxon>
        <taxon>Eumalacostraca</taxon>
        <taxon>Eucarida</taxon>
        <taxon>Decapoda</taxon>
        <taxon>Pleocyemata</taxon>
        <taxon>Caridea</taxon>
        <taxon>Atyoidea</taxon>
        <taxon>Atyidae</taxon>
        <taxon>Halocaridina</taxon>
    </lineage>
</organism>
<proteinExistence type="predicted"/>
<feature type="compositionally biased region" description="Pro residues" evidence="1">
    <location>
        <begin position="79"/>
        <end position="91"/>
    </location>
</feature>
<dbReference type="Gene3D" id="1.20.5.320">
    <property type="entry name" value="6-Phosphogluconate Dehydrogenase, domain 3"/>
    <property type="match status" value="1"/>
</dbReference>
<dbReference type="EMBL" id="JAXCGZ010010511">
    <property type="protein sequence ID" value="KAK7075514.1"/>
    <property type="molecule type" value="Genomic_DNA"/>
</dbReference>
<reference evidence="2 3" key="1">
    <citation type="submission" date="2023-11" db="EMBL/GenBank/DDBJ databases">
        <title>Halocaridina rubra genome assembly.</title>
        <authorList>
            <person name="Smith C."/>
        </authorList>
    </citation>
    <scope>NUCLEOTIDE SEQUENCE [LARGE SCALE GENOMIC DNA]</scope>
    <source>
        <strain evidence="2">EP-1</strain>
        <tissue evidence="2">Whole</tissue>
    </source>
</reference>
<dbReference type="Proteomes" id="UP001381693">
    <property type="component" value="Unassembled WGS sequence"/>
</dbReference>
<evidence type="ECO:0008006" key="4">
    <source>
        <dbReference type="Google" id="ProtNLM"/>
    </source>
</evidence>
<protein>
    <recommendedName>
        <fullName evidence="4">C1q domain-containing protein</fullName>
    </recommendedName>
</protein>
<evidence type="ECO:0000313" key="3">
    <source>
        <dbReference type="Proteomes" id="UP001381693"/>
    </source>
</evidence>
<comment type="caution">
    <text evidence="2">The sequence shown here is derived from an EMBL/GenBank/DDBJ whole genome shotgun (WGS) entry which is preliminary data.</text>
</comment>
<gene>
    <name evidence="2" type="ORF">SK128_014626</name>
</gene>